<dbReference type="InterPro" id="IPR050109">
    <property type="entry name" value="HTH-type_TetR-like_transc_reg"/>
</dbReference>
<evidence type="ECO:0000313" key="7">
    <source>
        <dbReference type="Proteomes" id="UP001348149"/>
    </source>
</evidence>
<keyword evidence="2 4" id="KW-0238">DNA-binding</keyword>
<keyword evidence="3" id="KW-0804">Transcription</keyword>
<evidence type="ECO:0000259" key="5">
    <source>
        <dbReference type="PROSITE" id="PS50977"/>
    </source>
</evidence>
<dbReference type="InterPro" id="IPR001647">
    <property type="entry name" value="HTH_TetR"/>
</dbReference>
<protein>
    <submittedName>
        <fullName evidence="6">TetR/AcrR family transcriptional regulator</fullName>
    </submittedName>
</protein>
<dbReference type="PANTHER" id="PTHR30055">
    <property type="entry name" value="HTH-TYPE TRANSCRIPTIONAL REGULATOR RUTR"/>
    <property type="match status" value="1"/>
</dbReference>
<gene>
    <name evidence="6" type="ORF">VK792_03560</name>
</gene>
<sequence length="197" mass="20930">MTTNTPRKSHHHGNLRAALVQAGIDILGSEGLPGLTLRKCAARAGVSHAAPAHHFDGVDGLRIAIACEGFDRFRAAMLDAAAQSPATPRAQLKAIARGYLAFARAEPALYDLIFSFRGKLGLNDALELASAPAYQVLRDTCAPFVPPGTDPVVIETQVWALMHGYVLLLFSGRFHETGAPDDGILALLDRVGTDPTP</sequence>
<evidence type="ECO:0000313" key="6">
    <source>
        <dbReference type="EMBL" id="MEC3860349.1"/>
    </source>
</evidence>
<evidence type="ECO:0000256" key="4">
    <source>
        <dbReference type="PROSITE-ProRule" id="PRU00335"/>
    </source>
</evidence>
<dbReference type="InterPro" id="IPR025996">
    <property type="entry name" value="MT1864/Rv1816-like_C"/>
</dbReference>
<feature type="DNA-binding region" description="H-T-H motif" evidence="4">
    <location>
        <begin position="36"/>
        <end position="55"/>
    </location>
</feature>
<comment type="caution">
    <text evidence="6">The sequence shown here is derived from an EMBL/GenBank/DDBJ whole genome shotgun (WGS) entry which is preliminary data.</text>
</comment>
<dbReference type="RefSeq" id="WP_326295972.1">
    <property type="nucleotide sequence ID" value="NZ_JAYLLH010000003.1"/>
</dbReference>
<dbReference type="PANTHER" id="PTHR30055:SF220">
    <property type="entry name" value="TETR-FAMILY REGULATORY PROTEIN"/>
    <property type="match status" value="1"/>
</dbReference>
<name>A0ABU6HF91_9RHOB</name>
<dbReference type="InterPro" id="IPR036271">
    <property type="entry name" value="Tet_transcr_reg_TetR-rel_C_sf"/>
</dbReference>
<organism evidence="6 7">
    <name type="scientific">Mesobacterium hydrothermale</name>
    <dbReference type="NCBI Taxonomy" id="3111907"/>
    <lineage>
        <taxon>Bacteria</taxon>
        <taxon>Pseudomonadati</taxon>
        <taxon>Pseudomonadota</taxon>
        <taxon>Alphaproteobacteria</taxon>
        <taxon>Rhodobacterales</taxon>
        <taxon>Roseobacteraceae</taxon>
        <taxon>Mesobacterium</taxon>
    </lineage>
</organism>
<keyword evidence="7" id="KW-1185">Reference proteome</keyword>
<dbReference type="Gene3D" id="1.10.357.10">
    <property type="entry name" value="Tetracycline Repressor, domain 2"/>
    <property type="match status" value="1"/>
</dbReference>
<dbReference type="InterPro" id="IPR009057">
    <property type="entry name" value="Homeodomain-like_sf"/>
</dbReference>
<evidence type="ECO:0000256" key="2">
    <source>
        <dbReference type="ARBA" id="ARBA00023125"/>
    </source>
</evidence>
<proteinExistence type="predicted"/>
<reference evidence="6 7" key="1">
    <citation type="submission" date="2024-01" db="EMBL/GenBank/DDBJ databases">
        <title>Mesobacterium rodlantinim sp. nov., isolated from shallow sea hydrothermal systems off Kueishantao Island.</title>
        <authorList>
            <person name="Su Z."/>
            <person name="Tang K."/>
        </authorList>
    </citation>
    <scope>NUCLEOTIDE SEQUENCE [LARGE SCALE GENOMIC DNA]</scope>
    <source>
        <strain evidence="6 7">TK19101</strain>
    </source>
</reference>
<keyword evidence="1" id="KW-0805">Transcription regulation</keyword>
<feature type="domain" description="HTH tetR-type" evidence="5">
    <location>
        <begin position="13"/>
        <end position="73"/>
    </location>
</feature>
<dbReference type="Pfam" id="PF13305">
    <property type="entry name" value="TetR_C_33"/>
    <property type="match status" value="1"/>
</dbReference>
<dbReference type="EMBL" id="JAYLLH010000003">
    <property type="protein sequence ID" value="MEC3860349.1"/>
    <property type="molecule type" value="Genomic_DNA"/>
</dbReference>
<evidence type="ECO:0000256" key="3">
    <source>
        <dbReference type="ARBA" id="ARBA00023163"/>
    </source>
</evidence>
<dbReference type="SUPFAM" id="SSF48498">
    <property type="entry name" value="Tetracyclin repressor-like, C-terminal domain"/>
    <property type="match status" value="1"/>
</dbReference>
<dbReference type="Proteomes" id="UP001348149">
    <property type="component" value="Unassembled WGS sequence"/>
</dbReference>
<accession>A0ABU6HF91</accession>
<evidence type="ECO:0000256" key="1">
    <source>
        <dbReference type="ARBA" id="ARBA00023015"/>
    </source>
</evidence>
<dbReference type="PROSITE" id="PS50977">
    <property type="entry name" value="HTH_TETR_2"/>
    <property type="match status" value="1"/>
</dbReference>
<dbReference type="SUPFAM" id="SSF46689">
    <property type="entry name" value="Homeodomain-like"/>
    <property type="match status" value="1"/>
</dbReference>